<organism evidence="1 2">
    <name type="scientific">Bauhinia variegata</name>
    <name type="common">Purple orchid tree</name>
    <name type="synonym">Phanera variegata</name>
    <dbReference type="NCBI Taxonomy" id="167791"/>
    <lineage>
        <taxon>Eukaryota</taxon>
        <taxon>Viridiplantae</taxon>
        <taxon>Streptophyta</taxon>
        <taxon>Embryophyta</taxon>
        <taxon>Tracheophyta</taxon>
        <taxon>Spermatophyta</taxon>
        <taxon>Magnoliopsida</taxon>
        <taxon>eudicotyledons</taxon>
        <taxon>Gunneridae</taxon>
        <taxon>Pentapetalae</taxon>
        <taxon>rosids</taxon>
        <taxon>fabids</taxon>
        <taxon>Fabales</taxon>
        <taxon>Fabaceae</taxon>
        <taxon>Cercidoideae</taxon>
        <taxon>Cercideae</taxon>
        <taxon>Bauhiniinae</taxon>
        <taxon>Bauhinia</taxon>
    </lineage>
</organism>
<dbReference type="Proteomes" id="UP000828941">
    <property type="component" value="Chromosome 12"/>
</dbReference>
<evidence type="ECO:0000313" key="2">
    <source>
        <dbReference type="Proteomes" id="UP000828941"/>
    </source>
</evidence>
<keyword evidence="2" id="KW-1185">Reference proteome</keyword>
<gene>
    <name evidence="1" type="ORF">L6164_030205</name>
</gene>
<name>A0ACB9LAZ7_BAUVA</name>
<reference evidence="1 2" key="1">
    <citation type="journal article" date="2022" name="DNA Res.">
        <title>Chromosomal-level genome assembly of the orchid tree Bauhinia variegata (Leguminosae; Cercidoideae) supports the allotetraploid origin hypothesis of Bauhinia.</title>
        <authorList>
            <person name="Zhong Y."/>
            <person name="Chen Y."/>
            <person name="Zheng D."/>
            <person name="Pang J."/>
            <person name="Liu Y."/>
            <person name="Luo S."/>
            <person name="Meng S."/>
            <person name="Qian L."/>
            <person name="Wei D."/>
            <person name="Dai S."/>
            <person name="Zhou R."/>
        </authorList>
    </citation>
    <scope>NUCLEOTIDE SEQUENCE [LARGE SCALE GENOMIC DNA]</scope>
    <source>
        <strain evidence="1">BV-YZ2020</strain>
    </source>
</reference>
<proteinExistence type="predicted"/>
<comment type="caution">
    <text evidence="1">The sequence shown here is derived from an EMBL/GenBank/DDBJ whole genome shotgun (WGS) entry which is preliminary data.</text>
</comment>
<evidence type="ECO:0000313" key="1">
    <source>
        <dbReference type="EMBL" id="KAI4306970.1"/>
    </source>
</evidence>
<accession>A0ACB9LAZ7</accession>
<protein>
    <submittedName>
        <fullName evidence="1">Uncharacterized protein</fullName>
    </submittedName>
</protein>
<dbReference type="EMBL" id="CM039437">
    <property type="protein sequence ID" value="KAI4306970.1"/>
    <property type="molecule type" value="Genomic_DNA"/>
</dbReference>
<sequence>MAGLLQKLRLQPTDVKAAAMWGVAAGTGALYLIQPWDWLRKTFLEKPEPEQK</sequence>